<accession>A0A6G1G0M3</accession>
<dbReference type="InterPro" id="IPR014710">
    <property type="entry name" value="RmlC-like_jellyroll"/>
</dbReference>
<evidence type="ECO:0000313" key="6">
    <source>
        <dbReference type="Proteomes" id="UP000504638"/>
    </source>
</evidence>
<gene>
    <name evidence="5 7" type="ORF">P152DRAFT_459542</name>
</gene>
<dbReference type="Gene3D" id="2.60.120.10">
    <property type="entry name" value="Jelly Rolls"/>
    <property type="match status" value="2"/>
</dbReference>
<protein>
    <submittedName>
        <fullName evidence="5 7">RmlC-like cupin</fullName>
    </submittedName>
</protein>
<dbReference type="Pfam" id="PF02678">
    <property type="entry name" value="Pirin"/>
    <property type="match status" value="1"/>
</dbReference>
<dbReference type="PANTHER" id="PTHR43212:SF3">
    <property type="entry name" value="QUERCETIN 2,3-DIOXYGENASE"/>
    <property type="match status" value="1"/>
</dbReference>
<dbReference type="RefSeq" id="XP_033533235.1">
    <property type="nucleotide sequence ID" value="XM_033679700.1"/>
</dbReference>
<reference evidence="7" key="2">
    <citation type="submission" date="2020-04" db="EMBL/GenBank/DDBJ databases">
        <authorList>
            <consortium name="NCBI Genome Project"/>
        </authorList>
    </citation>
    <scope>NUCLEOTIDE SEQUENCE</scope>
    <source>
        <strain evidence="7">CBS 781.70</strain>
    </source>
</reference>
<dbReference type="InterPro" id="IPR011051">
    <property type="entry name" value="RmlC_Cupin_sf"/>
</dbReference>
<evidence type="ECO:0000259" key="4">
    <source>
        <dbReference type="Pfam" id="PF17954"/>
    </source>
</evidence>
<dbReference type="EMBL" id="ML975161">
    <property type="protein sequence ID" value="KAF1811604.1"/>
    <property type="molecule type" value="Genomic_DNA"/>
</dbReference>
<dbReference type="GeneID" id="54420270"/>
<evidence type="ECO:0000259" key="3">
    <source>
        <dbReference type="Pfam" id="PF02678"/>
    </source>
</evidence>
<dbReference type="Pfam" id="PF17954">
    <property type="entry name" value="Pirin_C_2"/>
    <property type="match status" value="1"/>
</dbReference>
<comment type="similarity">
    <text evidence="1 2">Belongs to the pirin family.</text>
</comment>
<dbReference type="SUPFAM" id="SSF51182">
    <property type="entry name" value="RmlC-like cupins"/>
    <property type="match status" value="1"/>
</dbReference>
<dbReference type="InterPro" id="IPR012093">
    <property type="entry name" value="Pirin"/>
</dbReference>
<feature type="domain" description="Quercetin 2,3-dioxygenase C-terminal cupin" evidence="4">
    <location>
        <begin position="167"/>
        <end position="264"/>
    </location>
</feature>
<evidence type="ECO:0000256" key="1">
    <source>
        <dbReference type="ARBA" id="ARBA00008416"/>
    </source>
</evidence>
<dbReference type="Proteomes" id="UP000504638">
    <property type="component" value="Unplaced"/>
</dbReference>
<dbReference type="AlphaFoldDB" id="A0A6G1G0M3"/>
<organism evidence="5">
    <name type="scientific">Eremomyces bilateralis CBS 781.70</name>
    <dbReference type="NCBI Taxonomy" id="1392243"/>
    <lineage>
        <taxon>Eukaryota</taxon>
        <taxon>Fungi</taxon>
        <taxon>Dikarya</taxon>
        <taxon>Ascomycota</taxon>
        <taxon>Pezizomycotina</taxon>
        <taxon>Dothideomycetes</taxon>
        <taxon>Dothideomycetes incertae sedis</taxon>
        <taxon>Eremomycetales</taxon>
        <taxon>Eremomycetaceae</taxon>
        <taxon>Eremomyces</taxon>
    </lineage>
</organism>
<evidence type="ECO:0000313" key="7">
    <source>
        <dbReference type="RefSeq" id="XP_033533235.1"/>
    </source>
</evidence>
<name>A0A6G1G0M3_9PEZI</name>
<feature type="domain" description="Pirin N-terminal" evidence="3">
    <location>
        <begin position="18"/>
        <end position="126"/>
    </location>
</feature>
<dbReference type="InterPro" id="IPR003829">
    <property type="entry name" value="Pirin_N_dom"/>
</dbReference>
<dbReference type="InterPro" id="IPR041602">
    <property type="entry name" value="Quercetinase_C"/>
</dbReference>
<keyword evidence="6" id="KW-1185">Reference proteome</keyword>
<proteinExistence type="inferred from homology"/>
<evidence type="ECO:0000313" key="5">
    <source>
        <dbReference type="EMBL" id="KAF1811604.1"/>
    </source>
</evidence>
<dbReference type="CDD" id="cd02910">
    <property type="entry name" value="cupin_Yhhw_N"/>
    <property type="match status" value="1"/>
</dbReference>
<dbReference type="PANTHER" id="PTHR43212">
    <property type="entry name" value="QUERCETIN 2,3-DIOXYGENASE"/>
    <property type="match status" value="1"/>
</dbReference>
<dbReference type="OrthoDB" id="10261807at2759"/>
<reference evidence="7" key="3">
    <citation type="submission" date="2025-04" db="UniProtKB">
        <authorList>
            <consortium name="RefSeq"/>
        </authorList>
    </citation>
    <scope>IDENTIFICATION</scope>
    <source>
        <strain evidence="7">CBS 781.70</strain>
    </source>
</reference>
<sequence>MSTATQNLTVTTRPWNTRGHADHGWLHTYHTFSFASYYDASYTSYGPLRVINEDRVAPSKGFGAHPHAEHLIWTYVVSGELSHKDSLGNVETLTRGDVQFTSAGTGVRHSEWNGHTEREVHFLQIWAKPSTKGLAPEYVTRRFEEAEKQDRLARIIDSVDRVGENADNAEGPIALHADLTMDTTVLSPGKKVVHDLVAKGPRKVYVHVVMKGRLQPKQGGSQIKIGDKVLGEGDGAFVEGAEGPGTVEIGNIGDSEAEVLVFDMGQK</sequence>
<reference evidence="5 7" key="1">
    <citation type="submission" date="2020-01" db="EMBL/GenBank/DDBJ databases">
        <authorList>
            <consortium name="DOE Joint Genome Institute"/>
            <person name="Haridas S."/>
            <person name="Albert R."/>
            <person name="Binder M."/>
            <person name="Bloem J."/>
            <person name="Labutti K."/>
            <person name="Salamov A."/>
            <person name="Andreopoulos B."/>
            <person name="Baker S.E."/>
            <person name="Barry K."/>
            <person name="Bills G."/>
            <person name="Bluhm B.H."/>
            <person name="Cannon C."/>
            <person name="Castanera R."/>
            <person name="Culley D.E."/>
            <person name="Daum C."/>
            <person name="Ezra D."/>
            <person name="Gonzalez J.B."/>
            <person name="Henrissat B."/>
            <person name="Kuo A."/>
            <person name="Liang C."/>
            <person name="Lipzen A."/>
            <person name="Lutzoni F."/>
            <person name="Magnuson J."/>
            <person name="Mondo S."/>
            <person name="Nolan M."/>
            <person name="Ohm R."/>
            <person name="Pangilinan J."/>
            <person name="Park H.-J."/>
            <person name="Ramirez L."/>
            <person name="Alfaro M."/>
            <person name="Sun H."/>
            <person name="Tritt A."/>
            <person name="Yoshinaga Y."/>
            <person name="Zwiers L.-H."/>
            <person name="Turgeon B.G."/>
            <person name="Goodwin S.B."/>
            <person name="Spatafora J.W."/>
            <person name="Crous P.W."/>
            <person name="Grigoriev I.V."/>
        </authorList>
    </citation>
    <scope>NUCLEOTIDE SEQUENCE</scope>
    <source>
        <strain evidence="5 7">CBS 781.70</strain>
    </source>
</reference>
<evidence type="ECO:0000256" key="2">
    <source>
        <dbReference type="RuleBase" id="RU003457"/>
    </source>
</evidence>